<name>A0A5B7ERG9_PORTR</name>
<accession>A0A5B7ERG9</accession>
<sequence length="74" mass="8939">MASRFPFYGLKEQEGEEEKEEEEEEEEFVRLNYSRWRKRRIRSLALYEVTLQGKTCILALPVLFAFPPVRDVER</sequence>
<dbReference type="Proteomes" id="UP000324222">
    <property type="component" value="Unassembled WGS sequence"/>
</dbReference>
<comment type="caution">
    <text evidence="2">The sequence shown here is derived from an EMBL/GenBank/DDBJ whole genome shotgun (WGS) entry which is preliminary data.</text>
</comment>
<evidence type="ECO:0000313" key="3">
    <source>
        <dbReference type="Proteomes" id="UP000324222"/>
    </source>
</evidence>
<dbReference type="AlphaFoldDB" id="A0A5B7ERG9"/>
<organism evidence="2 3">
    <name type="scientific">Portunus trituberculatus</name>
    <name type="common">Swimming crab</name>
    <name type="synonym">Neptunus trituberculatus</name>
    <dbReference type="NCBI Taxonomy" id="210409"/>
    <lineage>
        <taxon>Eukaryota</taxon>
        <taxon>Metazoa</taxon>
        <taxon>Ecdysozoa</taxon>
        <taxon>Arthropoda</taxon>
        <taxon>Crustacea</taxon>
        <taxon>Multicrustacea</taxon>
        <taxon>Malacostraca</taxon>
        <taxon>Eumalacostraca</taxon>
        <taxon>Eucarida</taxon>
        <taxon>Decapoda</taxon>
        <taxon>Pleocyemata</taxon>
        <taxon>Brachyura</taxon>
        <taxon>Eubrachyura</taxon>
        <taxon>Portunoidea</taxon>
        <taxon>Portunidae</taxon>
        <taxon>Portuninae</taxon>
        <taxon>Portunus</taxon>
    </lineage>
</organism>
<dbReference type="EMBL" id="VSRR010003367">
    <property type="protein sequence ID" value="MPC35868.1"/>
    <property type="molecule type" value="Genomic_DNA"/>
</dbReference>
<gene>
    <name evidence="2" type="ORF">E2C01_029305</name>
</gene>
<protein>
    <submittedName>
        <fullName evidence="2">Uncharacterized protein</fullName>
    </submittedName>
</protein>
<evidence type="ECO:0000313" key="2">
    <source>
        <dbReference type="EMBL" id="MPC35868.1"/>
    </source>
</evidence>
<feature type="compositionally biased region" description="Acidic residues" evidence="1">
    <location>
        <begin position="14"/>
        <end position="24"/>
    </location>
</feature>
<proteinExistence type="predicted"/>
<reference evidence="2 3" key="1">
    <citation type="submission" date="2019-05" db="EMBL/GenBank/DDBJ databases">
        <title>Another draft genome of Portunus trituberculatus and its Hox gene families provides insights of decapod evolution.</title>
        <authorList>
            <person name="Jeong J.-H."/>
            <person name="Song I."/>
            <person name="Kim S."/>
            <person name="Choi T."/>
            <person name="Kim D."/>
            <person name="Ryu S."/>
            <person name="Kim W."/>
        </authorList>
    </citation>
    <scope>NUCLEOTIDE SEQUENCE [LARGE SCALE GENOMIC DNA]</scope>
    <source>
        <tissue evidence="2">Muscle</tissue>
    </source>
</reference>
<keyword evidence="3" id="KW-1185">Reference proteome</keyword>
<evidence type="ECO:0000256" key="1">
    <source>
        <dbReference type="SAM" id="MobiDB-lite"/>
    </source>
</evidence>
<feature type="region of interest" description="Disordered" evidence="1">
    <location>
        <begin position="1"/>
        <end position="24"/>
    </location>
</feature>